<proteinExistence type="predicted"/>
<evidence type="ECO:0000313" key="1">
    <source>
        <dbReference type="EMBL" id="OEL25272.1"/>
    </source>
</evidence>
<comment type="caution">
    <text evidence="1">The sequence shown here is derived from an EMBL/GenBank/DDBJ whole genome shotgun (WGS) entry which is preliminary data.</text>
</comment>
<keyword evidence="2" id="KW-1185">Reference proteome</keyword>
<sequence length="217" mass="23797">MAAPTSPASPAAGPKPPLPTMADIMAASRAQGLHLRLRTVGPFFRVTATHGEEGTAVELGRAEGGVRPWPGGAVLHLDSMRMTRATLSVPDRPLFGLGMFLGAVAVRHGFDSGCKRAELLAINDTPLYHDKVYQWAVISNLRDEQLLYAIANLKLCFLCCQLVRFYTRMGFKAVHEVDGSSITDLAHMLVWGGRGTRMDANIEELLIKWGKRFRPQD</sequence>
<name>A0A1E5VJL3_9POAL</name>
<reference evidence="1 2" key="1">
    <citation type="submission" date="2016-09" db="EMBL/GenBank/DDBJ databases">
        <title>The draft genome of Dichanthelium oligosanthes: A C3 panicoid grass species.</title>
        <authorList>
            <person name="Studer A.J."/>
            <person name="Schnable J.C."/>
            <person name="Brutnell T.P."/>
        </authorList>
    </citation>
    <scope>NUCLEOTIDE SEQUENCE [LARGE SCALE GENOMIC DNA]</scope>
    <source>
        <strain evidence="2">cv. Kellogg 1175</strain>
        <tissue evidence="1">Leaf</tissue>
    </source>
</reference>
<dbReference type="PANTHER" id="PTHR36897:SF2">
    <property type="entry name" value="OS10G0350800 PROTEIN"/>
    <property type="match status" value="1"/>
</dbReference>
<accession>A0A1E5VJL3</accession>
<protein>
    <submittedName>
        <fullName evidence="1">Uncharacterized protein</fullName>
    </submittedName>
</protein>
<dbReference type="PANTHER" id="PTHR36897">
    <property type="entry name" value="OS10G0351100-LIKE PROTEIN"/>
    <property type="match status" value="1"/>
</dbReference>
<dbReference type="STRING" id="888268.A0A1E5VJL3"/>
<dbReference type="Proteomes" id="UP000095767">
    <property type="component" value="Unassembled WGS sequence"/>
</dbReference>
<dbReference type="AlphaFoldDB" id="A0A1E5VJL3"/>
<dbReference type="EMBL" id="LWDX02037612">
    <property type="protein sequence ID" value="OEL25272.1"/>
    <property type="molecule type" value="Genomic_DNA"/>
</dbReference>
<dbReference type="OrthoDB" id="445361at2759"/>
<organism evidence="1 2">
    <name type="scientific">Dichanthelium oligosanthes</name>
    <dbReference type="NCBI Taxonomy" id="888268"/>
    <lineage>
        <taxon>Eukaryota</taxon>
        <taxon>Viridiplantae</taxon>
        <taxon>Streptophyta</taxon>
        <taxon>Embryophyta</taxon>
        <taxon>Tracheophyta</taxon>
        <taxon>Spermatophyta</taxon>
        <taxon>Magnoliopsida</taxon>
        <taxon>Liliopsida</taxon>
        <taxon>Poales</taxon>
        <taxon>Poaceae</taxon>
        <taxon>PACMAD clade</taxon>
        <taxon>Panicoideae</taxon>
        <taxon>Panicodae</taxon>
        <taxon>Paniceae</taxon>
        <taxon>Dichantheliinae</taxon>
        <taxon>Dichanthelium</taxon>
    </lineage>
</organism>
<gene>
    <name evidence="1" type="ORF">BAE44_0013708</name>
</gene>
<evidence type="ECO:0000313" key="2">
    <source>
        <dbReference type="Proteomes" id="UP000095767"/>
    </source>
</evidence>